<comment type="similarity">
    <text evidence="4">Belongs to the relA/spoT family.</text>
</comment>
<dbReference type="CDD" id="cd00077">
    <property type="entry name" value="HDc"/>
    <property type="match status" value="1"/>
</dbReference>
<dbReference type="InterPro" id="IPR006674">
    <property type="entry name" value="HD_domain"/>
</dbReference>
<dbReference type="GO" id="GO:0005886">
    <property type="term" value="C:plasma membrane"/>
    <property type="evidence" value="ECO:0007669"/>
    <property type="project" value="TreeGrafter"/>
</dbReference>
<accession>A0A437S853</accession>
<comment type="catalytic activity">
    <reaction evidence="3">
        <text>GTP + ATP = guanosine 3'-diphosphate 5'-triphosphate + AMP</text>
        <dbReference type="Rhea" id="RHEA:22088"/>
        <dbReference type="ChEBI" id="CHEBI:30616"/>
        <dbReference type="ChEBI" id="CHEBI:37565"/>
        <dbReference type="ChEBI" id="CHEBI:142410"/>
        <dbReference type="ChEBI" id="CHEBI:456215"/>
        <dbReference type="EC" id="2.7.6.5"/>
    </reaction>
</comment>
<sequence length="713" mass="81787">MIDELINKIKEYNPSVDEELIRKAYTLAYENHKGQKRNSGEDYIIHPYNVALILAEMNMDTPTIIAGLLHDTIEDTDVTFEDVEREFGLEIANLVDGVTKLKKLNYQTKQEKQAENIRKMVLAMAKDIRVIIVKLADRLHNMRTLEYMTDAKKKEKATETIEIYAPLADRLGMSKIKWELEDLSLRYLDPENYYQLVEMVNKRRNEREALINRIISELQENLNKIGINADIHGRPKNFYSIYKKMKFKGRAFDEIYDLSAVRVLVDDIKDCYGVLGVVHTLWKPIPGRFKDYIAMPKPNKYQSLHTTVIDNSGETFEVQIRTFEMHQTAEYGIAAHWKYKAGVSKSTSFDENLTWLRQFLEWQKDLSDPNDFMETLKIDFFADEVFVFTPRGDVINLPEGSTPIDFAYRIHSDVGNHCVGAKINGRIVPLDYTLKSGDIIDIITSSNASPSMDWLKIVKSPQAKKKIAQYFKVKDRDKNIERGRDMLEREAKKLGYRVGDILKDEWLDEVCIKMNVYSLDDLYAAVGFGSITINQVMSKLIELYKKNNKVEFVQEEVIPQKSKKITQGGIIVKGVDNLKVRFAKCCNPVPGDDIVGYITIGRGVSVHRADCSNIKSLNETARLIEVEWQTEKGVSYNAQIEVKAVDKGNVISDVATKINDSKLALHNLNAKTTKDGDLILDVTVEIHSIEELERIIEKLKKIKNVFDVYRVKA</sequence>
<evidence type="ECO:0000256" key="3">
    <source>
        <dbReference type="ARBA" id="ARBA00048244"/>
    </source>
</evidence>
<evidence type="ECO:0000259" key="6">
    <source>
        <dbReference type="PROSITE" id="PS51831"/>
    </source>
</evidence>
<dbReference type="InterPro" id="IPR043519">
    <property type="entry name" value="NT_sf"/>
</dbReference>
<dbReference type="EC" id="2.7.6.5" evidence="2"/>
<dbReference type="RefSeq" id="WP_127723711.1">
    <property type="nucleotide sequence ID" value="NZ_RLIH01000003.1"/>
</dbReference>
<dbReference type="PANTHER" id="PTHR21262:SF31">
    <property type="entry name" value="GTP PYROPHOSPHOKINASE"/>
    <property type="match status" value="1"/>
</dbReference>
<name>A0A437S853_9FIRM</name>
<dbReference type="AlphaFoldDB" id="A0A437S853"/>
<dbReference type="Pfam" id="PF19296">
    <property type="entry name" value="RelA_AH_RIS"/>
    <property type="match status" value="1"/>
</dbReference>
<comment type="pathway">
    <text evidence="1">Purine metabolism; ppGpp biosynthesis; ppGpp from GTP: step 1/2.</text>
</comment>
<feature type="domain" description="HD" evidence="6">
    <location>
        <begin position="43"/>
        <end position="142"/>
    </location>
</feature>
<dbReference type="InterPro" id="IPR002912">
    <property type="entry name" value="ACT_dom"/>
</dbReference>
<comment type="caution">
    <text evidence="8">The sequence shown here is derived from an EMBL/GenBank/DDBJ whole genome shotgun (WGS) entry which is preliminary data.</text>
</comment>
<dbReference type="InterPro" id="IPR007685">
    <property type="entry name" value="RelA_SpoT"/>
</dbReference>
<dbReference type="SUPFAM" id="SSF81301">
    <property type="entry name" value="Nucleotidyltransferase"/>
    <property type="match status" value="1"/>
</dbReference>
<evidence type="ECO:0000256" key="1">
    <source>
        <dbReference type="ARBA" id="ARBA00004976"/>
    </source>
</evidence>
<dbReference type="SUPFAM" id="SSF81271">
    <property type="entry name" value="TGS-like"/>
    <property type="match status" value="1"/>
</dbReference>
<dbReference type="PROSITE" id="PS51671">
    <property type="entry name" value="ACT"/>
    <property type="match status" value="1"/>
</dbReference>
<dbReference type="InterPro" id="IPR004095">
    <property type="entry name" value="TGS"/>
</dbReference>
<dbReference type="InterPro" id="IPR004811">
    <property type="entry name" value="RelA/Spo_fam"/>
</dbReference>
<dbReference type="Gene3D" id="3.10.20.30">
    <property type="match status" value="1"/>
</dbReference>
<dbReference type="PANTHER" id="PTHR21262">
    <property type="entry name" value="GUANOSINE-3',5'-BIS DIPHOSPHATE 3'-PYROPHOSPHOHYDROLASE"/>
    <property type="match status" value="1"/>
</dbReference>
<dbReference type="GO" id="GO:0008728">
    <property type="term" value="F:GTP diphosphokinase activity"/>
    <property type="evidence" value="ECO:0007669"/>
    <property type="project" value="UniProtKB-EC"/>
</dbReference>
<evidence type="ECO:0000259" key="7">
    <source>
        <dbReference type="PROSITE" id="PS51880"/>
    </source>
</evidence>
<dbReference type="CDD" id="cd05399">
    <property type="entry name" value="NT_Rel-Spo_like"/>
    <property type="match status" value="1"/>
</dbReference>
<reference evidence="8 9" key="1">
    <citation type="submission" date="2018-11" db="EMBL/GenBank/DDBJ databases">
        <title>Genome sequencing and assembly of Anaerosphaera sp. nov., GS7-6-2.</title>
        <authorList>
            <person name="Rettenmaier R."/>
            <person name="Liebl W."/>
            <person name="Zverlov V."/>
        </authorList>
    </citation>
    <scope>NUCLEOTIDE SEQUENCE [LARGE SCALE GENOMIC DNA]</scope>
    <source>
        <strain evidence="8 9">GS7-6-2</strain>
    </source>
</reference>
<organism evidence="8 9">
    <name type="scientific">Anaerosphaera multitolerans</name>
    <dbReference type="NCBI Taxonomy" id="2487351"/>
    <lineage>
        <taxon>Bacteria</taxon>
        <taxon>Bacillati</taxon>
        <taxon>Bacillota</taxon>
        <taxon>Tissierellia</taxon>
        <taxon>Tissierellales</taxon>
        <taxon>Peptoniphilaceae</taxon>
        <taxon>Anaerosphaera</taxon>
    </lineage>
</organism>
<evidence type="ECO:0000259" key="5">
    <source>
        <dbReference type="PROSITE" id="PS51671"/>
    </source>
</evidence>
<dbReference type="SUPFAM" id="SSF55021">
    <property type="entry name" value="ACT-like"/>
    <property type="match status" value="1"/>
</dbReference>
<dbReference type="UniPathway" id="UPA00908">
    <property type="reaction ID" value="UER00884"/>
</dbReference>
<dbReference type="EMBL" id="RLIH01000003">
    <property type="protein sequence ID" value="RVU55265.1"/>
    <property type="molecule type" value="Genomic_DNA"/>
</dbReference>
<dbReference type="Pfam" id="PF04607">
    <property type="entry name" value="RelA_SpoT"/>
    <property type="match status" value="1"/>
</dbReference>
<dbReference type="SMART" id="SM00954">
    <property type="entry name" value="RelA_SpoT"/>
    <property type="match status" value="1"/>
</dbReference>
<dbReference type="GO" id="GO:0016787">
    <property type="term" value="F:hydrolase activity"/>
    <property type="evidence" value="ECO:0007669"/>
    <property type="project" value="UniProtKB-KW"/>
</dbReference>
<dbReference type="OrthoDB" id="9805041at2"/>
<evidence type="ECO:0000313" key="8">
    <source>
        <dbReference type="EMBL" id="RVU55265.1"/>
    </source>
</evidence>
<dbReference type="Gene3D" id="3.30.70.260">
    <property type="match status" value="1"/>
</dbReference>
<keyword evidence="9" id="KW-1185">Reference proteome</keyword>
<evidence type="ECO:0000256" key="2">
    <source>
        <dbReference type="ARBA" id="ARBA00013251"/>
    </source>
</evidence>
<dbReference type="Pfam" id="PF02824">
    <property type="entry name" value="TGS"/>
    <property type="match status" value="1"/>
</dbReference>
<dbReference type="Gene3D" id="3.30.460.10">
    <property type="entry name" value="Beta Polymerase, domain 2"/>
    <property type="match status" value="1"/>
</dbReference>
<dbReference type="PROSITE" id="PS51831">
    <property type="entry name" value="HD"/>
    <property type="match status" value="1"/>
</dbReference>
<dbReference type="InterPro" id="IPR033655">
    <property type="entry name" value="TGS_RelA/SpoT"/>
</dbReference>
<protein>
    <recommendedName>
        <fullName evidence="2">GTP diphosphokinase</fullName>
        <ecNumber evidence="2">2.7.6.5</ecNumber>
    </recommendedName>
</protein>
<dbReference type="FunFam" id="3.10.20.30:FF:000002">
    <property type="entry name" value="GTP pyrophosphokinase (RelA/SpoT)"/>
    <property type="match status" value="1"/>
</dbReference>
<dbReference type="FunFam" id="1.10.3210.10:FF:000001">
    <property type="entry name" value="GTP pyrophosphokinase RelA"/>
    <property type="match status" value="1"/>
</dbReference>
<dbReference type="Proteomes" id="UP000288812">
    <property type="component" value="Unassembled WGS sequence"/>
</dbReference>
<dbReference type="CDD" id="cd01668">
    <property type="entry name" value="TGS_RSH"/>
    <property type="match status" value="1"/>
</dbReference>
<keyword evidence="8" id="KW-0378">Hydrolase</keyword>
<dbReference type="PROSITE" id="PS51880">
    <property type="entry name" value="TGS"/>
    <property type="match status" value="1"/>
</dbReference>
<dbReference type="InterPro" id="IPR012675">
    <property type="entry name" value="Beta-grasp_dom_sf"/>
</dbReference>
<dbReference type="Pfam" id="PF13328">
    <property type="entry name" value="HD_4"/>
    <property type="match status" value="1"/>
</dbReference>
<feature type="domain" description="TGS" evidence="7">
    <location>
        <begin position="383"/>
        <end position="444"/>
    </location>
</feature>
<gene>
    <name evidence="8" type="ORF">EF514_03060</name>
</gene>
<dbReference type="InterPro" id="IPR012676">
    <property type="entry name" value="TGS-like"/>
</dbReference>
<dbReference type="Gene3D" id="1.10.3210.10">
    <property type="entry name" value="Hypothetical protein af1432"/>
    <property type="match status" value="1"/>
</dbReference>
<dbReference type="NCBIfam" id="TIGR00691">
    <property type="entry name" value="spoT_relA"/>
    <property type="match status" value="1"/>
</dbReference>
<evidence type="ECO:0000256" key="4">
    <source>
        <dbReference type="RuleBase" id="RU003847"/>
    </source>
</evidence>
<dbReference type="FunFam" id="3.30.460.10:FF:000001">
    <property type="entry name" value="GTP pyrophosphokinase RelA"/>
    <property type="match status" value="1"/>
</dbReference>
<dbReference type="CDD" id="cd04876">
    <property type="entry name" value="ACT_RelA-SpoT"/>
    <property type="match status" value="1"/>
</dbReference>
<evidence type="ECO:0000313" key="9">
    <source>
        <dbReference type="Proteomes" id="UP000288812"/>
    </source>
</evidence>
<dbReference type="SUPFAM" id="SSF109604">
    <property type="entry name" value="HD-domain/PDEase-like"/>
    <property type="match status" value="1"/>
</dbReference>
<dbReference type="GO" id="GO:0015970">
    <property type="term" value="P:guanosine tetraphosphate biosynthetic process"/>
    <property type="evidence" value="ECO:0007669"/>
    <property type="project" value="UniProtKB-UniPathway"/>
</dbReference>
<dbReference type="InterPro" id="IPR045865">
    <property type="entry name" value="ACT-like_dom_sf"/>
</dbReference>
<comment type="function">
    <text evidence="4">In eubacteria ppGpp (guanosine 3'-diphosphate 5'-diphosphate) is a mediator of the stringent response that coordinates a variety of cellular activities in response to changes in nutritional abundance.</text>
</comment>
<dbReference type="InterPro" id="IPR003607">
    <property type="entry name" value="HD/PDEase_dom"/>
</dbReference>
<proteinExistence type="inferred from homology"/>
<feature type="domain" description="ACT" evidence="5">
    <location>
        <begin position="639"/>
        <end position="713"/>
    </location>
</feature>
<dbReference type="SMART" id="SM00471">
    <property type="entry name" value="HDc"/>
    <property type="match status" value="1"/>
</dbReference>
<dbReference type="Pfam" id="PF13291">
    <property type="entry name" value="ACT_4"/>
    <property type="match status" value="1"/>
</dbReference>
<dbReference type="InterPro" id="IPR045600">
    <property type="entry name" value="RelA/SpoT_AH_RIS"/>
</dbReference>